<dbReference type="Proteomes" id="UP001501475">
    <property type="component" value="Unassembled WGS sequence"/>
</dbReference>
<name>A0ABN2KNE8_9MICO</name>
<sequence>MAFAAAANVLVLVVATPRVGAFGGGLAMVAASLVAGTANIIWLHRHFGIPWRGFYGWSRHDTDQLLAVVRLLTRRIRRVPA</sequence>
<evidence type="ECO:0008006" key="4">
    <source>
        <dbReference type="Google" id="ProtNLM"/>
    </source>
</evidence>
<reference evidence="2 3" key="1">
    <citation type="journal article" date="2019" name="Int. J. Syst. Evol. Microbiol.">
        <title>The Global Catalogue of Microorganisms (GCM) 10K type strain sequencing project: providing services to taxonomists for standard genome sequencing and annotation.</title>
        <authorList>
            <consortium name="The Broad Institute Genomics Platform"/>
            <consortium name="The Broad Institute Genome Sequencing Center for Infectious Disease"/>
            <person name="Wu L."/>
            <person name="Ma J."/>
        </authorList>
    </citation>
    <scope>NUCLEOTIDE SEQUENCE [LARGE SCALE GENOMIC DNA]</scope>
    <source>
        <strain evidence="2 3">JCM 15591</strain>
    </source>
</reference>
<evidence type="ECO:0000313" key="3">
    <source>
        <dbReference type="Proteomes" id="UP001501475"/>
    </source>
</evidence>
<keyword evidence="1" id="KW-0472">Membrane</keyword>
<feature type="transmembrane region" description="Helical" evidence="1">
    <location>
        <begin position="25"/>
        <end position="43"/>
    </location>
</feature>
<accession>A0ABN2KNE8</accession>
<gene>
    <name evidence="2" type="ORF">GCM10009810_20710</name>
</gene>
<keyword evidence="1" id="KW-1133">Transmembrane helix</keyword>
<comment type="caution">
    <text evidence="2">The sequence shown here is derived from an EMBL/GenBank/DDBJ whole genome shotgun (WGS) entry which is preliminary data.</text>
</comment>
<organism evidence="2 3">
    <name type="scientific">Nostocoides vanveenii</name>
    <dbReference type="NCBI Taxonomy" id="330835"/>
    <lineage>
        <taxon>Bacteria</taxon>
        <taxon>Bacillati</taxon>
        <taxon>Actinomycetota</taxon>
        <taxon>Actinomycetes</taxon>
        <taxon>Micrococcales</taxon>
        <taxon>Intrasporangiaceae</taxon>
        <taxon>Nostocoides</taxon>
    </lineage>
</organism>
<dbReference type="RefSeq" id="WP_344065726.1">
    <property type="nucleotide sequence ID" value="NZ_BAAAPN010000047.1"/>
</dbReference>
<keyword evidence="3" id="KW-1185">Reference proteome</keyword>
<dbReference type="EMBL" id="BAAAPN010000047">
    <property type="protein sequence ID" value="GAA1761035.1"/>
    <property type="molecule type" value="Genomic_DNA"/>
</dbReference>
<evidence type="ECO:0000313" key="2">
    <source>
        <dbReference type="EMBL" id="GAA1761035.1"/>
    </source>
</evidence>
<keyword evidence="1" id="KW-0812">Transmembrane</keyword>
<proteinExistence type="predicted"/>
<evidence type="ECO:0000256" key="1">
    <source>
        <dbReference type="SAM" id="Phobius"/>
    </source>
</evidence>
<protein>
    <recommendedName>
        <fullName evidence="4">Polysaccharide biosynthesis protein C-terminal domain-containing protein</fullName>
    </recommendedName>
</protein>